<proteinExistence type="predicted"/>
<evidence type="ECO:0000259" key="1">
    <source>
        <dbReference type="Pfam" id="PF07238"/>
    </source>
</evidence>
<comment type="caution">
    <text evidence="2">The sequence shown here is derived from an EMBL/GenBank/DDBJ whole genome shotgun (WGS) entry which is preliminary data.</text>
</comment>
<protein>
    <submittedName>
        <fullName evidence="2">PilZ domain-containing protein</fullName>
    </submittedName>
</protein>
<reference evidence="2 3" key="1">
    <citation type="journal article" date="2011" name="Int. J. Syst. Evol. Microbiol.">
        <title>Zhongshania antarctica gen. nov., sp. nov. and Zhongshania guokunii sp. nov., gammaproteobacteria respectively isolated from coastal attached (fast) ice and surface seawater of the Antarctic.</title>
        <authorList>
            <person name="Li H.J."/>
            <person name="Zhang X.Y."/>
            <person name="Chen C.X."/>
            <person name="Zhang Y.J."/>
            <person name="Gao Z.M."/>
            <person name="Yu Y."/>
            <person name="Chen X.L."/>
            <person name="Chen B."/>
            <person name="Zhang Y.Z."/>
        </authorList>
    </citation>
    <scope>NUCLEOTIDE SEQUENCE [LARGE SCALE GENOMIC DNA]</scope>
    <source>
        <strain evidence="2 3">R06B22</strain>
    </source>
</reference>
<dbReference type="InterPro" id="IPR009875">
    <property type="entry name" value="PilZ_domain"/>
</dbReference>
<evidence type="ECO:0000313" key="3">
    <source>
        <dbReference type="Proteomes" id="UP001557484"/>
    </source>
</evidence>
<accession>A0ABV3TZX8</accession>
<dbReference type="SUPFAM" id="SSF141371">
    <property type="entry name" value="PilZ domain-like"/>
    <property type="match status" value="1"/>
</dbReference>
<evidence type="ECO:0000313" key="2">
    <source>
        <dbReference type="EMBL" id="MEX1666294.1"/>
    </source>
</evidence>
<keyword evidence="3" id="KW-1185">Reference proteome</keyword>
<dbReference type="Proteomes" id="UP001557484">
    <property type="component" value="Unassembled WGS sequence"/>
</dbReference>
<sequence length="138" mass="15881">MREFIRHASDFPVAVKVIGESACRRGCLRDVSIAGLSFDVACKITVGSRIDYYVPSLSDESAGRGRVIWCRPLCSSYRLGVEFVDEQDAYRTRMVEQVCQIENYRREVKKREGRELDPEEAAVEWIAAYAEDFNRRFS</sequence>
<feature type="domain" description="PilZ" evidence="1">
    <location>
        <begin position="2"/>
        <end position="96"/>
    </location>
</feature>
<name>A0ABV3TZX8_9GAMM</name>
<dbReference type="EMBL" id="JBFRYB010000001">
    <property type="protein sequence ID" value="MEX1666294.1"/>
    <property type="molecule type" value="Genomic_DNA"/>
</dbReference>
<dbReference type="Pfam" id="PF07238">
    <property type="entry name" value="PilZ"/>
    <property type="match status" value="1"/>
</dbReference>
<dbReference type="RefSeq" id="WP_368376377.1">
    <property type="nucleotide sequence ID" value="NZ_JBFRYB010000001.1"/>
</dbReference>
<organism evidence="2 3">
    <name type="scientific">Zhongshania arctica</name>
    <dbReference type="NCBI Taxonomy" id="3238302"/>
    <lineage>
        <taxon>Bacteria</taxon>
        <taxon>Pseudomonadati</taxon>
        <taxon>Pseudomonadota</taxon>
        <taxon>Gammaproteobacteria</taxon>
        <taxon>Cellvibrionales</taxon>
        <taxon>Spongiibacteraceae</taxon>
        <taxon>Zhongshania</taxon>
    </lineage>
</organism>
<gene>
    <name evidence="2" type="ORF">AB4875_12435</name>
</gene>